<gene>
    <name evidence="1" type="ordered locus">Gmet_2887</name>
</gene>
<dbReference type="RefSeq" id="WP_004512823.1">
    <property type="nucleotide sequence ID" value="NC_007517.1"/>
</dbReference>
<dbReference type="Proteomes" id="UP000007073">
    <property type="component" value="Chromosome"/>
</dbReference>
<organism evidence="1 2">
    <name type="scientific">Geobacter metallireducens (strain ATCC 53774 / DSM 7210 / GS-15)</name>
    <dbReference type="NCBI Taxonomy" id="269799"/>
    <lineage>
        <taxon>Bacteria</taxon>
        <taxon>Pseudomonadati</taxon>
        <taxon>Thermodesulfobacteriota</taxon>
        <taxon>Desulfuromonadia</taxon>
        <taxon>Geobacterales</taxon>
        <taxon>Geobacteraceae</taxon>
        <taxon>Geobacter</taxon>
    </lineage>
</organism>
<dbReference type="KEGG" id="gme:Gmet_2887"/>
<dbReference type="InterPro" id="IPR029063">
    <property type="entry name" value="SAM-dependent_MTases_sf"/>
</dbReference>
<keyword evidence="1" id="KW-0489">Methyltransferase</keyword>
<reference evidence="1 2" key="1">
    <citation type="submission" date="2005-10" db="EMBL/GenBank/DDBJ databases">
        <title>Complete sequence of Geobacter metallireducens GS-15.</title>
        <authorList>
            <consortium name="US DOE Joint Genome Institute"/>
            <person name="Copeland A."/>
            <person name="Lucas S."/>
            <person name="Lapidus A."/>
            <person name="Barry K."/>
            <person name="Detter J.C."/>
            <person name="Glavina T."/>
            <person name="Hammon N."/>
            <person name="Israni S."/>
            <person name="Pitluck S."/>
            <person name="Di Bartolo G."/>
            <person name="Chain P."/>
            <person name="Schmutz J."/>
            <person name="Larimer F."/>
            <person name="Land M."/>
            <person name="Kyrpides N."/>
            <person name="Ivanova N."/>
            <person name="Richardson P."/>
        </authorList>
    </citation>
    <scope>NUCLEOTIDE SEQUENCE [LARGE SCALE GENOMIC DNA]</scope>
    <source>
        <strain evidence="2">ATCC 53774 / DSM 7210 / GS-15</strain>
    </source>
</reference>
<evidence type="ECO:0000313" key="1">
    <source>
        <dbReference type="EMBL" id="ABB33105.1"/>
    </source>
</evidence>
<accession>Q39RL9</accession>
<name>Q39RL9_GEOMG</name>
<dbReference type="STRING" id="269799.Gmet_2887"/>
<dbReference type="PANTHER" id="PTHR43861">
    <property type="entry name" value="TRANS-ACONITATE 2-METHYLTRANSFERASE-RELATED"/>
    <property type="match status" value="1"/>
</dbReference>
<dbReference type="CDD" id="cd02440">
    <property type="entry name" value="AdoMet_MTases"/>
    <property type="match status" value="1"/>
</dbReference>
<evidence type="ECO:0000313" key="2">
    <source>
        <dbReference type="Proteomes" id="UP000007073"/>
    </source>
</evidence>
<reference evidence="1 2" key="2">
    <citation type="journal article" date="2009" name="BMC Microbiol.">
        <title>The genome sequence of Geobacter metallireducens: features of metabolism, physiology and regulation common and dissimilar to Geobacter sulfurreducens.</title>
        <authorList>
            <person name="Aklujkar M."/>
            <person name="Krushkal J."/>
            <person name="DiBartolo G."/>
            <person name="Lapidus A."/>
            <person name="Land M.L."/>
            <person name="Lovley D.R."/>
        </authorList>
    </citation>
    <scope>NUCLEOTIDE SEQUENCE [LARGE SCALE GENOMIC DNA]</scope>
    <source>
        <strain evidence="2">ATCC 53774 / DSM 7210 / GS-15</strain>
    </source>
</reference>
<proteinExistence type="predicted"/>
<dbReference type="GO" id="GO:0008168">
    <property type="term" value="F:methyltransferase activity"/>
    <property type="evidence" value="ECO:0007669"/>
    <property type="project" value="UniProtKB-KW"/>
</dbReference>
<protein>
    <submittedName>
        <fullName evidence="1">SAM-dependent methyltransferase, putative</fullName>
    </submittedName>
</protein>
<sequence length="237" mass="26704">MLNALKNRLRVWYDPEMKAIARIIREMNSKGGDDLVVTECNKVFVDRLRVFPIALKMDFWEHHFELEGFSDFPEIGGDILDFGCGSGHLDVYLARRGFTVTGVDLSPVGIAIASFIRENEAADVKKRLLFFVADVTADLPPRQFDAAWSAHVFEHIKNPGPVLAGLKNWIKPGGSLLISVPFGRAYDDPGHVNHFYSEADLQHYLGGHISVERIKIYRDHQVIRALCKNDGDGKNDR</sequence>
<keyword evidence="1" id="KW-0808">Transferase</keyword>
<dbReference type="eggNOG" id="COG2227">
    <property type="taxonomic scope" value="Bacteria"/>
</dbReference>
<keyword evidence="2" id="KW-1185">Reference proteome</keyword>
<dbReference type="HOGENOM" id="CLU_1169332_0_0_7"/>
<dbReference type="GO" id="GO:0032259">
    <property type="term" value="P:methylation"/>
    <property type="evidence" value="ECO:0007669"/>
    <property type="project" value="UniProtKB-KW"/>
</dbReference>
<dbReference type="Gene3D" id="3.40.50.150">
    <property type="entry name" value="Vaccinia Virus protein VP39"/>
    <property type="match status" value="1"/>
</dbReference>
<dbReference type="Pfam" id="PF13489">
    <property type="entry name" value="Methyltransf_23"/>
    <property type="match status" value="1"/>
</dbReference>
<dbReference type="EMBL" id="CP000148">
    <property type="protein sequence ID" value="ABB33105.1"/>
    <property type="molecule type" value="Genomic_DNA"/>
</dbReference>
<dbReference type="AlphaFoldDB" id="Q39RL9"/>
<dbReference type="SUPFAM" id="SSF53335">
    <property type="entry name" value="S-adenosyl-L-methionine-dependent methyltransferases"/>
    <property type="match status" value="1"/>
</dbReference>